<dbReference type="SUPFAM" id="SSF56300">
    <property type="entry name" value="Metallo-dependent phosphatases"/>
    <property type="match status" value="1"/>
</dbReference>
<name>A0ABQ8U876_9EUKA</name>
<proteinExistence type="predicted"/>
<dbReference type="InterPro" id="IPR051693">
    <property type="entry name" value="UPF0046_metallophosphoest"/>
</dbReference>
<feature type="domain" description="Calcineurin-like phosphoesterase" evidence="1">
    <location>
        <begin position="133"/>
        <end position="266"/>
    </location>
</feature>
<organism evidence="2 3">
    <name type="scientific">Paratrimastix pyriformis</name>
    <dbReference type="NCBI Taxonomy" id="342808"/>
    <lineage>
        <taxon>Eukaryota</taxon>
        <taxon>Metamonada</taxon>
        <taxon>Preaxostyla</taxon>
        <taxon>Paratrimastigidae</taxon>
        <taxon>Paratrimastix</taxon>
    </lineage>
</organism>
<sequence length="398" mass="44305">MGNSQSGTITLSFTDQAPITIEKSHLTYGRVLERLQGLFPQPIAQISYQQTDGIEKIIISNATVEEYFAKDPRPPLKLQFHADPTPAPVGMPPSPRDDELDLGVPAIRSDPGDKIFAPEIHLGDPSLPETRRLRIVCISDTHGQQPDASRLPPGDILVHTGDWCKGKEIGSFPEWFTRLPYAHKLIICGNHEVSLPLRGRPADVEAAVFHNGCHLLYDSGIRIEGVFFWGLAEPSTIPDQPAPDRDVSAAAVPADVDVLLSHLPPWNVLDRAWVKIDVHKGICPYCHQHSKKARDHITAQGAGAPVLFFFMTWASANFSPADFFQFFERFEMFASRRFRVQLLKLPPIETRAETRVGPVIASINATCSWPPIFISTAHTHSHYFFFAVPEFSRAAQLL</sequence>
<dbReference type="Pfam" id="PF00149">
    <property type="entry name" value="Metallophos"/>
    <property type="match status" value="1"/>
</dbReference>
<evidence type="ECO:0000313" key="3">
    <source>
        <dbReference type="Proteomes" id="UP001141327"/>
    </source>
</evidence>
<dbReference type="Gene3D" id="3.60.21.10">
    <property type="match status" value="1"/>
</dbReference>
<gene>
    <name evidence="2" type="ORF">PAPYR_10601</name>
</gene>
<dbReference type="EMBL" id="JAPMOS010000143">
    <property type="protein sequence ID" value="KAJ4454626.1"/>
    <property type="molecule type" value="Genomic_DNA"/>
</dbReference>
<accession>A0ABQ8U876</accession>
<dbReference type="PANTHER" id="PTHR12905:SF0">
    <property type="entry name" value="CALCINEURIN-LIKE PHOSPHOESTERASE DOMAIN-CONTAINING PROTEIN"/>
    <property type="match status" value="1"/>
</dbReference>
<keyword evidence="3" id="KW-1185">Reference proteome</keyword>
<dbReference type="Proteomes" id="UP001141327">
    <property type="component" value="Unassembled WGS sequence"/>
</dbReference>
<evidence type="ECO:0000259" key="1">
    <source>
        <dbReference type="Pfam" id="PF00149"/>
    </source>
</evidence>
<evidence type="ECO:0000313" key="2">
    <source>
        <dbReference type="EMBL" id="KAJ4454626.1"/>
    </source>
</evidence>
<reference evidence="2" key="1">
    <citation type="journal article" date="2022" name="bioRxiv">
        <title>Genomics of Preaxostyla Flagellates Illuminates Evolutionary Transitions and the Path Towards Mitochondrial Loss.</title>
        <authorList>
            <person name="Novak L.V.F."/>
            <person name="Treitli S.C."/>
            <person name="Pyrih J."/>
            <person name="Halakuc P."/>
            <person name="Pipaliya S.V."/>
            <person name="Vacek V."/>
            <person name="Brzon O."/>
            <person name="Soukal P."/>
            <person name="Eme L."/>
            <person name="Dacks J.B."/>
            <person name="Karnkowska A."/>
            <person name="Elias M."/>
            <person name="Hampl V."/>
        </authorList>
    </citation>
    <scope>NUCLEOTIDE SEQUENCE</scope>
    <source>
        <strain evidence="2">RCP-MX</strain>
    </source>
</reference>
<dbReference type="PANTHER" id="PTHR12905">
    <property type="entry name" value="METALLOPHOSPHOESTERASE"/>
    <property type="match status" value="1"/>
</dbReference>
<comment type="caution">
    <text evidence="2">The sequence shown here is derived from an EMBL/GenBank/DDBJ whole genome shotgun (WGS) entry which is preliminary data.</text>
</comment>
<protein>
    <submittedName>
        <fullName evidence="2">Ser/Thr protein phosphatase family protein</fullName>
    </submittedName>
</protein>
<dbReference type="InterPro" id="IPR029052">
    <property type="entry name" value="Metallo-depent_PP-like"/>
</dbReference>
<dbReference type="InterPro" id="IPR004843">
    <property type="entry name" value="Calcineurin-like_PHP"/>
</dbReference>